<keyword evidence="7" id="KW-0539">Nucleus</keyword>
<dbReference type="SMART" id="SM00066">
    <property type="entry name" value="GAL4"/>
    <property type="match status" value="1"/>
</dbReference>
<dbReference type="AlphaFoldDB" id="A0A8H3U6F0"/>
<evidence type="ECO:0000256" key="6">
    <source>
        <dbReference type="ARBA" id="ARBA00023163"/>
    </source>
</evidence>
<evidence type="ECO:0000256" key="2">
    <source>
        <dbReference type="ARBA" id="ARBA00022723"/>
    </source>
</evidence>
<evidence type="ECO:0000256" key="8">
    <source>
        <dbReference type="SAM" id="MobiDB-lite"/>
    </source>
</evidence>
<evidence type="ECO:0000256" key="4">
    <source>
        <dbReference type="ARBA" id="ARBA00023015"/>
    </source>
</evidence>
<feature type="domain" description="Zn(2)-C6 fungal-type" evidence="9">
    <location>
        <begin position="49"/>
        <end position="78"/>
    </location>
</feature>
<dbReference type="PANTHER" id="PTHR47782:SF1">
    <property type="entry name" value="PYRIMIDINE PATHWAY REGULATORY PROTEIN 1"/>
    <property type="match status" value="1"/>
</dbReference>
<gene>
    <name evidence="10" type="ORF">EG328_010909</name>
</gene>
<dbReference type="Pfam" id="PF00172">
    <property type="entry name" value="Zn_clus"/>
    <property type="match status" value="1"/>
</dbReference>
<dbReference type="Pfam" id="PF04082">
    <property type="entry name" value="Fungal_trans"/>
    <property type="match status" value="1"/>
</dbReference>
<comment type="subcellular location">
    <subcellularLocation>
        <location evidence="1">Nucleus</location>
    </subcellularLocation>
</comment>
<feature type="compositionally biased region" description="Low complexity" evidence="8">
    <location>
        <begin position="918"/>
        <end position="940"/>
    </location>
</feature>
<feature type="region of interest" description="Disordered" evidence="8">
    <location>
        <begin position="203"/>
        <end position="227"/>
    </location>
</feature>
<evidence type="ECO:0000259" key="9">
    <source>
        <dbReference type="PROSITE" id="PS50048"/>
    </source>
</evidence>
<feature type="compositionally biased region" description="Low complexity" evidence="8">
    <location>
        <begin position="24"/>
        <end position="39"/>
    </location>
</feature>
<feature type="region of interest" description="Disordered" evidence="8">
    <location>
        <begin position="1"/>
        <end position="39"/>
    </location>
</feature>
<dbReference type="PANTHER" id="PTHR47782">
    <property type="entry name" value="ZN(II)2CYS6 TRANSCRIPTION FACTOR (EUROFUNG)-RELATED"/>
    <property type="match status" value="1"/>
</dbReference>
<dbReference type="GO" id="GO:0043565">
    <property type="term" value="F:sequence-specific DNA binding"/>
    <property type="evidence" value="ECO:0007669"/>
    <property type="project" value="TreeGrafter"/>
</dbReference>
<dbReference type="GO" id="GO:0005634">
    <property type="term" value="C:nucleus"/>
    <property type="evidence" value="ECO:0007669"/>
    <property type="project" value="UniProtKB-SubCell"/>
</dbReference>
<feature type="compositionally biased region" description="Polar residues" evidence="8">
    <location>
        <begin position="124"/>
        <end position="135"/>
    </location>
</feature>
<feature type="region of interest" description="Disordered" evidence="8">
    <location>
        <begin position="774"/>
        <end position="821"/>
    </location>
</feature>
<evidence type="ECO:0000313" key="10">
    <source>
        <dbReference type="EMBL" id="KAE9963936.1"/>
    </source>
</evidence>
<keyword evidence="2" id="KW-0479">Metal-binding</keyword>
<organism evidence="10 11">
    <name type="scientific">Venturia inaequalis</name>
    <name type="common">Apple scab fungus</name>
    <dbReference type="NCBI Taxonomy" id="5025"/>
    <lineage>
        <taxon>Eukaryota</taxon>
        <taxon>Fungi</taxon>
        <taxon>Dikarya</taxon>
        <taxon>Ascomycota</taxon>
        <taxon>Pezizomycotina</taxon>
        <taxon>Dothideomycetes</taxon>
        <taxon>Pleosporomycetidae</taxon>
        <taxon>Venturiales</taxon>
        <taxon>Venturiaceae</taxon>
        <taxon>Venturia</taxon>
    </lineage>
</organism>
<sequence>MTTLPISPTAKKRMRTSPDHLDLSSKAVSPPHSSASSVSAASSFRNVSACNRCRLRKNRCDQRLPACSACEKAHVKCVGYDPITKREIPRSFVFYLESRVSYLESLLRANGISFKPPEDFATTPRPNNTAASVNNGGAYKQPAANPTSTGEVVVHDERNKVDRLLSHASRVAVQGASDSRFLGSTSGISFARVVFAAVKSSVSGAPSERGGIRPSKPLGANSGGGTTSMRDSFFGLHTKPTIKPAQFPSKELGEKLVSLYFEHANPQIPILHRPEFMAMFENAYASDERSRSARESYMLNIVFAIGAGIIVGKSSEEDAQTDQGGSGSAGSPESEPSLKKRKIVEEQCQPEEYHASAIVHLESFLASSAALERPDGIGGSLEELQAVLLLAGFALLRPVAPGLWYIVGVALRLGVDLGLHSEDWSDSDRSLSEDHRNPEGDLLAEPNGTAKSKSEKGRRQYICDFRRRLWWCVYSFDRLVSTCVGRPFGITDQVITTEFPTLLNDKYITPKGFLKSPAAAEKPSYKLVAYHYFRLRLLQSEILQVLQHRQASQARERGVNQDNPYMHTQLPSPFLKNFDYSFRHWRQDIDRRLWEWKETAPTQQDAGVQFSPLFLELNYWQAVIMLYRQSLTVPAVLADELRATNEDIQSPSMVQIEEREDEETVFLKVAEAGQKVLKLYRQLHRIHLVNYTFLATHHLFMAGISFLYAIWHSPSVRSQLSLDDVDFTVLAATSVLDDLTKKCPPAEACRDAFVRMSKATIKMCLSTTGFGARGGFNSQPSRQSQMPSTDRKSPEHIPASLNPNAPYFYNNHRQPVEHQQNRRPAFDYDLRNLFSDEETASTPLGRFNNRNSMHLSSRSQPPSIHQQLSHLKSEAPSPSSQYGSFQPLTTSALNSPSLSAPHQLSSPSAHFGNLSQTSPSFNDNILNNNPPPSSSSTYPNTFGTNIPAQSPYNAMVSPFSDLDFLDSMQLGNHDGNGDASGGMNDFGLDMGMGWDGSLPGLGGGEEGGLDLFDGFFFGGNMGGMGG</sequence>
<feature type="compositionally biased region" description="Basic and acidic residues" evidence="8">
    <location>
        <begin position="426"/>
        <end position="439"/>
    </location>
</feature>
<comment type="caution">
    <text evidence="10">The sequence shown here is derived from an EMBL/GenBank/DDBJ whole genome shotgun (WGS) entry which is preliminary data.</text>
</comment>
<evidence type="ECO:0000256" key="3">
    <source>
        <dbReference type="ARBA" id="ARBA00022833"/>
    </source>
</evidence>
<keyword evidence="3" id="KW-0862">Zinc</keyword>
<dbReference type="Gene3D" id="4.10.240.10">
    <property type="entry name" value="Zn(2)-C6 fungal-type DNA-binding domain"/>
    <property type="match status" value="1"/>
</dbReference>
<feature type="compositionally biased region" description="Polar residues" evidence="8">
    <location>
        <begin position="776"/>
        <end position="788"/>
    </location>
</feature>
<dbReference type="SUPFAM" id="SSF57701">
    <property type="entry name" value="Zn2/Cys6 DNA-binding domain"/>
    <property type="match status" value="1"/>
</dbReference>
<evidence type="ECO:0000256" key="1">
    <source>
        <dbReference type="ARBA" id="ARBA00004123"/>
    </source>
</evidence>
<keyword evidence="6" id="KW-0804">Transcription</keyword>
<keyword evidence="4" id="KW-0805">Transcription regulation</keyword>
<dbReference type="GO" id="GO:0000981">
    <property type="term" value="F:DNA-binding transcription factor activity, RNA polymerase II-specific"/>
    <property type="evidence" value="ECO:0007669"/>
    <property type="project" value="InterPro"/>
</dbReference>
<protein>
    <recommendedName>
        <fullName evidence="9">Zn(2)-C6 fungal-type domain-containing protein</fullName>
    </recommendedName>
</protein>
<dbReference type="GO" id="GO:0008270">
    <property type="term" value="F:zinc ion binding"/>
    <property type="evidence" value="ECO:0007669"/>
    <property type="project" value="InterPro"/>
</dbReference>
<feature type="compositionally biased region" description="Polar residues" evidence="8">
    <location>
        <begin position="848"/>
        <end position="917"/>
    </location>
</feature>
<feature type="region of interest" description="Disordered" evidence="8">
    <location>
        <begin position="315"/>
        <end position="340"/>
    </location>
</feature>
<dbReference type="GO" id="GO:0045944">
    <property type="term" value="P:positive regulation of transcription by RNA polymerase II"/>
    <property type="evidence" value="ECO:0007669"/>
    <property type="project" value="TreeGrafter"/>
</dbReference>
<dbReference type="GO" id="GO:0006351">
    <property type="term" value="P:DNA-templated transcription"/>
    <property type="evidence" value="ECO:0007669"/>
    <property type="project" value="InterPro"/>
</dbReference>
<dbReference type="Proteomes" id="UP000447873">
    <property type="component" value="Unassembled WGS sequence"/>
</dbReference>
<reference evidence="10 11" key="1">
    <citation type="submission" date="2018-12" db="EMBL/GenBank/DDBJ databases">
        <title>Venturia inaequalis Genome Resource.</title>
        <authorList>
            <person name="Lichtner F.J."/>
        </authorList>
    </citation>
    <scope>NUCLEOTIDE SEQUENCE [LARGE SCALE GENOMIC DNA]</scope>
    <source>
        <strain evidence="10 11">120213</strain>
    </source>
</reference>
<dbReference type="CDD" id="cd14723">
    <property type="entry name" value="ZIP_Ppr1"/>
    <property type="match status" value="1"/>
</dbReference>
<feature type="region of interest" description="Disordered" evidence="8">
    <location>
        <begin position="840"/>
        <end position="942"/>
    </location>
</feature>
<dbReference type="InterPro" id="IPR007219">
    <property type="entry name" value="XnlR_reg_dom"/>
</dbReference>
<dbReference type="PROSITE" id="PS00463">
    <property type="entry name" value="ZN2_CY6_FUNGAL_1"/>
    <property type="match status" value="1"/>
</dbReference>
<dbReference type="EMBL" id="WNWS01000759">
    <property type="protein sequence ID" value="KAE9963936.1"/>
    <property type="molecule type" value="Genomic_DNA"/>
</dbReference>
<evidence type="ECO:0000256" key="7">
    <source>
        <dbReference type="ARBA" id="ARBA00023242"/>
    </source>
</evidence>
<dbReference type="FunFam" id="4.10.240.10:FF:000006">
    <property type="entry name" value="Positive regulator of purine utilization"/>
    <property type="match status" value="1"/>
</dbReference>
<dbReference type="CDD" id="cd00067">
    <property type="entry name" value="GAL4"/>
    <property type="match status" value="1"/>
</dbReference>
<dbReference type="InterPro" id="IPR052202">
    <property type="entry name" value="Yeast_MetPath_Reg"/>
</dbReference>
<evidence type="ECO:0000313" key="11">
    <source>
        <dbReference type="Proteomes" id="UP000447873"/>
    </source>
</evidence>
<dbReference type="InterPro" id="IPR001138">
    <property type="entry name" value="Zn2Cys6_DnaBD"/>
</dbReference>
<accession>A0A8H3U6F0</accession>
<dbReference type="CDD" id="cd12148">
    <property type="entry name" value="fungal_TF_MHR"/>
    <property type="match status" value="1"/>
</dbReference>
<proteinExistence type="predicted"/>
<dbReference type="InterPro" id="IPR036864">
    <property type="entry name" value="Zn2-C6_fun-type_DNA-bd_sf"/>
</dbReference>
<keyword evidence="5" id="KW-0238">DNA-binding</keyword>
<name>A0A8H3U6F0_VENIN</name>
<feature type="region of interest" description="Disordered" evidence="8">
    <location>
        <begin position="118"/>
        <end position="151"/>
    </location>
</feature>
<feature type="region of interest" description="Disordered" evidence="8">
    <location>
        <begin position="426"/>
        <end position="453"/>
    </location>
</feature>
<dbReference type="SMART" id="SM00906">
    <property type="entry name" value="Fungal_trans"/>
    <property type="match status" value="1"/>
</dbReference>
<dbReference type="PROSITE" id="PS50048">
    <property type="entry name" value="ZN2_CY6_FUNGAL_2"/>
    <property type="match status" value="1"/>
</dbReference>
<evidence type="ECO:0000256" key="5">
    <source>
        <dbReference type="ARBA" id="ARBA00023125"/>
    </source>
</evidence>